<dbReference type="PhylomeDB" id="B3MCZ8"/>
<proteinExistence type="inferred from homology"/>
<evidence type="ECO:0008006" key="10">
    <source>
        <dbReference type="Google" id="ProtNLM"/>
    </source>
</evidence>
<dbReference type="HOGENOM" id="CLU_028992_0_0_1"/>
<keyword evidence="3 7" id="KW-0812">Transmembrane</keyword>
<dbReference type="AlphaFoldDB" id="B3MCZ8"/>
<feature type="transmembrane region" description="Helical" evidence="7">
    <location>
        <begin position="56"/>
        <end position="74"/>
    </location>
</feature>
<evidence type="ECO:0000256" key="3">
    <source>
        <dbReference type="ARBA" id="ARBA00022692"/>
    </source>
</evidence>
<keyword evidence="5 7" id="KW-0472">Membrane</keyword>
<keyword evidence="9" id="KW-1185">Reference proteome</keyword>
<dbReference type="Proteomes" id="UP000007801">
    <property type="component" value="Unassembled WGS sequence"/>
</dbReference>
<accession>B3MCZ8</accession>
<evidence type="ECO:0000256" key="7">
    <source>
        <dbReference type="SAM" id="Phobius"/>
    </source>
</evidence>
<feature type="transmembrane region" description="Helical" evidence="7">
    <location>
        <begin position="361"/>
        <end position="382"/>
    </location>
</feature>
<feature type="transmembrane region" description="Helical" evidence="7">
    <location>
        <begin position="129"/>
        <end position="153"/>
    </location>
</feature>
<sequence>MTYDERSDYSSSSETPDTFSQMMSQKPGQAQTPATAMPKHIPFPDHATTSEWLSELIMCAFTMGSAIVQFINIYRTNWWLPQAHTRHMVNIDLIDPHLRYLLFILNTRRLIYCLLLIKIRKFDENTQNWIRLGVKYGFGGLVQLGLGFCAVKLYQQHTYILLLFLSYPVIIYLFIFGFQLEPFLRTRFELPGVYINDMPVHSCTTNAVHIRDEVETLRHDFNRRFKQLIFTSMLNAYYSGLVPCCLAVSVQYNVIRAAQHCLGVCLGAFSLCAVFLYPAKYSDTLHRATLHLGCWQRIGTVPVQLIAAANAPTWSKYSSYGHGTVVKHNGGLYRSHGVVTVATPGNTSHARFYKLFHNPTTIYSTLAILQAAVLLVEIGSLSAESVEWHFVLSISFVAFTSMGAFFKLVRDYLITKDLYKAEYAVAGEPFRLRMKDTFM</sequence>
<dbReference type="InterPro" id="IPR019397">
    <property type="entry name" value="Uncharacterised_TMEM39"/>
</dbReference>
<dbReference type="InParanoid" id="B3MCZ8"/>
<evidence type="ECO:0000313" key="9">
    <source>
        <dbReference type="Proteomes" id="UP000007801"/>
    </source>
</evidence>
<dbReference type="PANTHER" id="PTHR12995:SF4">
    <property type="entry name" value="FI21814P1"/>
    <property type="match status" value="1"/>
</dbReference>
<dbReference type="eggNOG" id="KOG3828">
    <property type="taxonomic scope" value="Eukaryota"/>
</dbReference>
<feature type="transmembrane region" description="Helical" evidence="7">
    <location>
        <begin position="228"/>
        <end position="251"/>
    </location>
</feature>
<evidence type="ECO:0000313" key="8">
    <source>
        <dbReference type="EMBL" id="EDV36313.1"/>
    </source>
</evidence>
<dbReference type="OrthoDB" id="438179at2759"/>
<evidence type="ECO:0000256" key="4">
    <source>
        <dbReference type="ARBA" id="ARBA00022989"/>
    </source>
</evidence>
<dbReference type="GO" id="GO:0016020">
    <property type="term" value="C:membrane"/>
    <property type="evidence" value="ECO:0007669"/>
    <property type="project" value="UniProtKB-SubCell"/>
</dbReference>
<dbReference type="OMA" id="RFKQLIF"/>
<dbReference type="KEGG" id="dan:6494885"/>
<evidence type="ECO:0000256" key="5">
    <source>
        <dbReference type="ARBA" id="ARBA00023136"/>
    </source>
</evidence>
<keyword evidence="4 7" id="KW-1133">Transmembrane helix</keyword>
<dbReference type="STRING" id="7217.B3MCZ8"/>
<organism evidence="8 9">
    <name type="scientific">Drosophila ananassae</name>
    <name type="common">Fruit fly</name>
    <dbReference type="NCBI Taxonomy" id="7217"/>
    <lineage>
        <taxon>Eukaryota</taxon>
        <taxon>Metazoa</taxon>
        <taxon>Ecdysozoa</taxon>
        <taxon>Arthropoda</taxon>
        <taxon>Hexapoda</taxon>
        <taxon>Insecta</taxon>
        <taxon>Pterygota</taxon>
        <taxon>Neoptera</taxon>
        <taxon>Endopterygota</taxon>
        <taxon>Diptera</taxon>
        <taxon>Brachycera</taxon>
        <taxon>Muscomorpha</taxon>
        <taxon>Ephydroidea</taxon>
        <taxon>Drosophilidae</taxon>
        <taxon>Drosophila</taxon>
        <taxon>Sophophora</taxon>
    </lineage>
</organism>
<comment type="subcellular location">
    <subcellularLocation>
        <location evidence="1">Membrane</location>
        <topology evidence="1">Multi-pass membrane protein</topology>
    </subcellularLocation>
</comment>
<evidence type="ECO:0000256" key="6">
    <source>
        <dbReference type="SAM" id="MobiDB-lite"/>
    </source>
</evidence>
<name>B3MCZ8_DROAN</name>
<protein>
    <recommendedName>
        <fullName evidence="10">Transmembrane protein 39A</fullName>
    </recommendedName>
</protein>
<feature type="transmembrane region" description="Helical" evidence="7">
    <location>
        <begin position="388"/>
        <end position="409"/>
    </location>
</feature>
<evidence type="ECO:0000256" key="1">
    <source>
        <dbReference type="ARBA" id="ARBA00004141"/>
    </source>
</evidence>
<reference evidence="8 9" key="1">
    <citation type="journal article" date="2007" name="Nature">
        <title>Evolution of genes and genomes on the Drosophila phylogeny.</title>
        <authorList>
            <consortium name="Drosophila 12 Genomes Consortium"/>
            <person name="Clark A.G."/>
            <person name="Eisen M.B."/>
            <person name="Smith D.R."/>
            <person name="Bergman C.M."/>
            <person name="Oliver B."/>
            <person name="Markow T.A."/>
            <person name="Kaufman T.C."/>
            <person name="Kellis M."/>
            <person name="Gelbart W."/>
            <person name="Iyer V.N."/>
            <person name="Pollard D.A."/>
            <person name="Sackton T.B."/>
            <person name="Larracuente A.M."/>
            <person name="Singh N.D."/>
            <person name="Abad J.P."/>
            <person name="Abt D.N."/>
            <person name="Adryan B."/>
            <person name="Aguade M."/>
            <person name="Akashi H."/>
            <person name="Anderson W.W."/>
            <person name="Aquadro C.F."/>
            <person name="Ardell D.H."/>
            <person name="Arguello R."/>
            <person name="Artieri C.G."/>
            <person name="Barbash D.A."/>
            <person name="Barker D."/>
            <person name="Barsanti P."/>
            <person name="Batterham P."/>
            <person name="Batzoglou S."/>
            <person name="Begun D."/>
            <person name="Bhutkar A."/>
            <person name="Blanco E."/>
            <person name="Bosak S.A."/>
            <person name="Bradley R.K."/>
            <person name="Brand A.D."/>
            <person name="Brent M.R."/>
            <person name="Brooks A.N."/>
            <person name="Brown R.H."/>
            <person name="Butlin R.K."/>
            <person name="Caggese C."/>
            <person name="Calvi B.R."/>
            <person name="Bernardo de Carvalho A."/>
            <person name="Caspi A."/>
            <person name="Castrezana S."/>
            <person name="Celniker S.E."/>
            <person name="Chang J.L."/>
            <person name="Chapple C."/>
            <person name="Chatterji S."/>
            <person name="Chinwalla A."/>
            <person name="Civetta A."/>
            <person name="Clifton S.W."/>
            <person name="Comeron J.M."/>
            <person name="Costello J.C."/>
            <person name="Coyne J.A."/>
            <person name="Daub J."/>
            <person name="David R.G."/>
            <person name="Delcher A.L."/>
            <person name="Delehaunty K."/>
            <person name="Do C.B."/>
            <person name="Ebling H."/>
            <person name="Edwards K."/>
            <person name="Eickbush T."/>
            <person name="Evans J.D."/>
            <person name="Filipski A."/>
            <person name="Findeiss S."/>
            <person name="Freyhult E."/>
            <person name="Fulton L."/>
            <person name="Fulton R."/>
            <person name="Garcia A.C."/>
            <person name="Gardiner A."/>
            <person name="Garfield D.A."/>
            <person name="Garvin B.E."/>
            <person name="Gibson G."/>
            <person name="Gilbert D."/>
            <person name="Gnerre S."/>
            <person name="Godfrey J."/>
            <person name="Good R."/>
            <person name="Gotea V."/>
            <person name="Gravely B."/>
            <person name="Greenberg A.J."/>
            <person name="Griffiths-Jones S."/>
            <person name="Gross S."/>
            <person name="Guigo R."/>
            <person name="Gustafson E.A."/>
            <person name="Haerty W."/>
            <person name="Hahn M.W."/>
            <person name="Halligan D.L."/>
            <person name="Halpern A.L."/>
            <person name="Halter G.M."/>
            <person name="Han M.V."/>
            <person name="Heger A."/>
            <person name="Hillier L."/>
            <person name="Hinrichs A.S."/>
            <person name="Holmes I."/>
            <person name="Hoskins R.A."/>
            <person name="Hubisz M.J."/>
            <person name="Hultmark D."/>
            <person name="Huntley M.A."/>
            <person name="Jaffe D.B."/>
            <person name="Jagadeeshan S."/>
            <person name="Jeck W.R."/>
            <person name="Johnson J."/>
            <person name="Jones C.D."/>
            <person name="Jordan W.C."/>
            <person name="Karpen G.H."/>
            <person name="Kataoka E."/>
            <person name="Keightley P.D."/>
            <person name="Kheradpour P."/>
            <person name="Kirkness E.F."/>
            <person name="Koerich L.B."/>
            <person name="Kristiansen K."/>
            <person name="Kudrna D."/>
            <person name="Kulathinal R.J."/>
            <person name="Kumar S."/>
            <person name="Kwok R."/>
            <person name="Lander E."/>
            <person name="Langley C.H."/>
            <person name="Lapoint R."/>
            <person name="Lazzaro B.P."/>
            <person name="Lee S.J."/>
            <person name="Levesque L."/>
            <person name="Li R."/>
            <person name="Lin C.F."/>
            <person name="Lin M.F."/>
            <person name="Lindblad-Toh K."/>
            <person name="Llopart A."/>
            <person name="Long M."/>
            <person name="Low L."/>
            <person name="Lozovsky E."/>
            <person name="Lu J."/>
            <person name="Luo M."/>
            <person name="Machado C.A."/>
            <person name="Makalowski W."/>
            <person name="Marzo M."/>
            <person name="Matsuda M."/>
            <person name="Matzkin L."/>
            <person name="McAllister B."/>
            <person name="McBride C.S."/>
            <person name="McKernan B."/>
            <person name="McKernan K."/>
            <person name="Mendez-Lago M."/>
            <person name="Minx P."/>
            <person name="Mollenhauer M.U."/>
            <person name="Montooth K."/>
            <person name="Mount S.M."/>
            <person name="Mu X."/>
            <person name="Myers E."/>
            <person name="Negre B."/>
            <person name="Newfeld S."/>
            <person name="Nielsen R."/>
            <person name="Noor M.A."/>
            <person name="O'Grady P."/>
            <person name="Pachter L."/>
            <person name="Papaceit M."/>
            <person name="Parisi M.J."/>
            <person name="Parisi M."/>
            <person name="Parts L."/>
            <person name="Pedersen J.S."/>
            <person name="Pesole G."/>
            <person name="Phillippy A.M."/>
            <person name="Ponting C.P."/>
            <person name="Pop M."/>
            <person name="Porcelli D."/>
            <person name="Powell J.R."/>
            <person name="Prohaska S."/>
            <person name="Pruitt K."/>
            <person name="Puig M."/>
            <person name="Quesneville H."/>
            <person name="Ram K.R."/>
            <person name="Rand D."/>
            <person name="Rasmussen M.D."/>
            <person name="Reed L.K."/>
            <person name="Reenan R."/>
            <person name="Reily A."/>
            <person name="Remington K.A."/>
            <person name="Rieger T.T."/>
            <person name="Ritchie M.G."/>
            <person name="Robin C."/>
            <person name="Rogers Y.H."/>
            <person name="Rohde C."/>
            <person name="Rozas J."/>
            <person name="Rubenfield M.J."/>
            <person name="Ruiz A."/>
            <person name="Russo S."/>
            <person name="Salzberg S.L."/>
            <person name="Sanchez-Gracia A."/>
            <person name="Saranga D.J."/>
            <person name="Sato H."/>
            <person name="Schaeffer S.W."/>
            <person name="Schatz M.C."/>
            <person name="Schlenke T."/>
            <person name="Schwartz R."/>
            <person name="Segarra C."/>
            <person name="Singh R.S."/>
            <person name="Sirot L."/>
            <person name="Sirota M."/>
            <person name="Sisneros N.B."/>
            <person name="Smith C.D."/>
            <person name="Smith T.F."/>
            <person name="Spieth J."/>
            <person name="Stage D.E."/>
            <person name="Stark A."/>
            <person name="Stephan W."/>
            <person name="Strausberg R.L."/>
            <person name="Strempel S."/>
            <person name="Sturgill D."/>
            <person name="Sutton G."/>
            <person name="Sutton G.G."/>
            <person name="Tao W."/>
            <person name="Teichmann S."/>
            <person name="Tobari Y.N."/>
            <person name="Tomimura Y."/>
            <person name="Tsolas J.M."/>
            <person name="Valente V.L."/>
            <person name="Venter E."/>
            <person name="Venter J.C."/>
            <person name="Vicario S."/>
            <person name="Vieira F.G."/>
            <person name="Vilella A.J."/>
            <person name="Villasante A."/>
            <person name="Walenz B."/>
            <person name="Wang J."/>
            <person name="Wasserman M."/>
            <person name="Watts T."/>
            <person name="Wilson D."/>
            <person name="Wilson R.K."/>
            <person name="Wing R.A."/>
            <person name="Wolfner M.F."/>
            <person name="Wong A."/>
            <person name="Wong G.K."/>
            <person name="Wu C.I."/>
            <person name="Wu G."/>
            <person name="Yamamoto D."/>
            <person name="Yang H.P."/>
            <person name="Yang S.P."/>
            <person name="Yorke J.A."/>
            <person name="Yoshida K."/>
            <person name="Zdobnov E."/>
            <person name="Zhang P."/>
            <person name="Zhang Y."/>
            <person name="Zimin A.V."/>
            <person name="Baldwin J."/>
            <person name="Abdouelleil A."/>
            <person name="Abdulkadir J."/>
            <person name="Abebe A."/>
            <person name="Abera B."/>
            <person name="Abreu J."/>
            <person name="Acer S.C."/>
            <person name="Aftuck L."/>
            <person name="Alexander A."/>
            <person name="An P."/>
            <person name="Anderson E."/>
            <person name="Anderson S."/>
            <person name="Arachi H."/>
            <person name="Azer M."/>
            <person name="Bachantsang P."/>
            <person name="Barry A."/>
            <person name="Bayul T."/>
            <person name="Berlin A."/>
            <person name="Bessette D."/>
            <person name="Bloom T."/>
            <person name="Blye J."/>
            <person name="Boguslavskiy L."/>
            <person name="Bonnet C."/>
            <person name="Boukhgalter B."/>
            <person name="Bourzgui I."/>
            <person name="Brown A."/>
            <person name="Cahill P."/>
            <person name="Channer S."/>
            <person name="Cheshatsang Y."/>
            <person name="Chuda L."/>
            <person name="Citroen M."/>
            <person name="Collymore A."/>
            <person name="Cooke P."/>
            <person name="Costello M."/>
            <person name="D'Aco K."/>
            <person name="Daza R."/>
            <person name="De Haan G."/>
            <person name="DeGray S."/>
            <person name="DeMaso C."/>
            <person name="Dhargay N."/>
            <person name="Dooley K."/>
            <person name="Dooley E."/>
            <person name="Doricent M."/>
            <person name="Dorje P."/>
            <person name="Dorjee K."/>
            <person name="Dupes A."/>
            <person name="Elong R."/>
            <person name="Falk J."/>
            <person name="Farina A."/>
            <person name="Faro S."/>
            <person name="Ferguson D."/>
            <person name="Fisher S."/>
            <person name="Foley C.D."/>
            <person name="Franke A."/>
            <person name="Friedrich D."/>
            <person name="Gadbois L."/>
            <person name="Gearin G."/>
            <person name="Gearin C.R."/>
            <person name="Giannoukos G."/>
            <person name="Goode T."/>
            <person name="Graham J."/>
            <person name="Grandbois E."/>
            <person name="Grewal S."/>
            <person name="Gyaltsen K."/>
            <person name="Hafez N."/>
            <person name="Hagos B."/>
            <person name="Hall J."/>
            <person name="Henson C."/>
            <person name="Hollinger A."/>
            <person name="Honan T."/>
            <person name="Huard M.D."/>
            <person name="Hughes L."/>
            <person name="Hurhula B."/>
            <person name="Husby M.E."/>
            <person name="Kamat A."/>
            <person name="Kanga B."/>
            <person name="Kashin S."/>
            <person name="Khazanovich D."/>
            <person name="Kisner P."/>
            <person name="Lance K."/>
            <person name="Lara M."/>
            <person name="Lee W."/>
            <person name="Lennon N."/>
            <person name="Letendre F."/>
            <person name="LeVine R."/>
            <person name="Lipovsky A."/>
            <person name="Liu X."/>
            <person name="Liu J."/>
            <person name="Liu S."/>
            <person name="Lokyitsang T."/>
            <person name="Lokyitsang Y."/>
            <person name="Lubonja R."/>
            <person name="Lui A."/>
            <person name="MacDonald P."/>
            <person name="Magnisalis V."/>
            <person name="Maru K."/>
            <person name="Matthews C."/>
            <person name="McCusker W."/>
            <person name="McDonough S."/>
            <person name="Mehta T."/>
            <person name="Meldrim J."/>
            <person name="Meneus L."/>
            <person name="Mihai O."/>
            <person name="Mihalev A."/>
            <person name="Mihova T."/>
            <person name="Mittelman R."/>
            <person name="Mlenga V."/>
            <person name="Montmayeur A."/>
            <person name="Mulrain L."/>
            <person name="Navidi A."/>
            <person name="Naylor J."/>
            <person name="Negash T."/>
            <person name="Nguyen T."/>
            <person name="Nguyen N."/>
            <person name="Nicol R."/>
            <person name="Norbu C."/>
            <person name="Norbu N."/>
            <person name="Novod N."/>
            <person name="O'Neill B."/>
            <person name="Osman S."/>
            <person name="Markiewicz E."/>
            <person name="Oyono O.L."/>
            <person name="Patti C."/>
            <person name="Phunkhang P."/>
            <person name="Pierre F."/>
            <person name="Priest M."/>
            <person name="Raghuraman S."/>
            <person name="Rege F."/>
            <person name="Reyes R."/>
            <person name="Rise C."/>
            <person name="Rogov P."/>
            <person name="Ross K."/>
            <person name="Ryan E."/>
            <person name="Settipalli S."/>
            <person name="Shea T."/>
            <person name="Sherpa N."/>
            <person name="Shi L."/>
            <person name="Shih D."/>
            <person name="Sparrow T."/>
            <person name="Spaulding J."/>
            <person name="Stalker J."/>
            <person name="Stange-Thomann N."/>
            <person name="Stavropoulos S."/>
            <person name="Stone C."/>
            <person name="Strader C."/>
            <person name="Tesfaye S."/>
            <person name="Thomson T."/>
            <person name="Thoulutsang Y."/>
            <person name="Thoulutsang D."/>
            <person name="Topham K."/>
            <person name="Topping I."/>
            <person name="Tsamla T."/>
            <person name="Vassiliev H."/>
            <person name="Vo A."/>
            <person name="Wangchuk T."/>
            <person name="Wangdi T."/>
            <person name="Weiand M."/>
            <person name="Wilkinson J."/>
            <person name="Wilson A."/>
            <person name="Yadav S."/>
            <person name="Young G."/>
            <person name="Yu Q."/>
            <person name="Zembek L."/>
            <person name="Zhong D."/>
            <person name="Zimmer A."/>
            <person name="Zwirko Z."/>
            <person name="Jaffe D.B."/>
            <person name="Alvarez P."/>
            <person name="Brockman W."/>
            <person name="Butler J."/>
            <person name="Chin C."/>
            <person name="Gnerre S."/>
            <person name="Grabherr M."/>
            <person name="Kleber M."/>
            <person name="Mauceli E."/>
            <person name="MacCallum I."/>
        </authorList>
    </citation>
    <scope>NUCLEOTIDE SEQUENCE [LARGE SCALE GENOMIC DNA]</scope>
    <source>
        <strain evidence="9">Tucson 14024-0371.13</strain>
    </source>
</reference>
<dbReference type="PANTHER" id="PTHR12995">
    <property type="entry name" value="FI21814P1"/>
    <property type="match status" value="1"/>
</dbReference>
<dbReference type="GeneID" id="6494885"/>
<feature type="region of interest" description="Disordered" evidence="6">
    <location>
        <begin position="1"/>
        <end position="40"/>
    </location>
</feature>
<feature type="transmembrane region" description="Helical" evidence="7">
    <location>
        <begin position="257"/>
        <end position="277"/>
    </location>
</feature>
<gene>
    <name evidence="8" type="primary">Dana\GF12027</name>
    <name evidence="8" type="synonym">dana_GLEANR_12040</name>
    <name evidence="8" type="ORF">GF12027</name>
</gene>
<evidence type="ECO:0000256" key="2">
    <source>
        <dbReference type="ARBA" id="ARBA00010737"/>
    </source>
</evidence>
<comment type="similarity">
    <text evidence="2">Belongs to the TMEM39 family.</text>
</comment>
<dbReference type="Pfam" id="PF10271">
    <property type="entry name" value="Tmp39"/>
    <property type="match status" value="1"/>
</dbReference>
<dbReference type="FunCoup" id="B3MCZ8">
    <property type="interactions" value="80"/>
</dbReference>
<feature type="compositionally biased region" description="Polar residues" evidence="6">
    <location>
        <begin position="16"/>
        <end position="34"/>
    </location>
</feature>
<dbReference type="EMBL" id="CH902619">
    <property type="protein sequence ID" value="EDV36313.1"/>
    <property type="molecule type" value="Genomic_DNA"/>
</dbReference>
<feature type="transmembrane region" description="Helical" evidence="7">
    <location>
        <begin position="159"/>
        <end position="178"/>
    </location>
</feature>